<keyword evidence="3" id="KW-0805">Transcription regulation</keyword>
<accession>A0A4U6XIV7</accession>
<feature type="domain" description="Zn(2)-C6 fungal-type" evidence="8">
    <location>
        <begin position="60"/>
        <end position="88"/>
    </location>
</feature>
<name>A0A4U6XIV7_9PEZI</name>
<feature type="region of interest" description="Disordered" evidence="7">
    <location>
        <begin position="99"/>
        <end position="137"/>
    </location>
</feature>
<keyword evidence="2" id="KW-0862">Zinc</keyword>
<dbReference type="GO" id="GO:0000981">
    <property type="term" value="F:DNA-binding transcription factor activity, RNA polymerase II-specific"/>
    <property type="evidence" value="ECO:0007669"/>
    <property type="project" value="InterPro"/>
</dbReference>
<dbReference type="SMART" id="SM00066">
    <property type="entry name" value="GAL4"/>
    <property type="match status" value="1"/>
</dbReference>
<gene>
    <name evidence="9" type="ORF">CTA1_12788</name>
</gene>
<feature type="compositionally biased region" description="Low complexity" evidence="7">
    <location>
        <begin position="1"/>
        <end position="15"/>
    </location>
</feature>
<evidence type="ECO:0000256" key="4">
    <source>
        <dbReference type="ARBA" id="ARBA00023125"/>
    </source>
</evidence>
<dbReference type="PANTHER" id="PTHR36206:SF13">
    <property type="entry name" value="TRANSCRIPTIONAL REGULATORY PROTEIN MOC3"/>
    <property type="match status" value="1"/>
</dbReference>
<protein>
    <submittedName>
        <fullName evidence="9">Putative transcriptional regulatory protein C15D4.02</fullName>
    </submittedName>
</protein>
<evidence type="ECO:0000259" key="8">
    <source>
        <dbReference type="PROSITE" id="PS50048"/>
    </source>
</evidence>
<dbReference type="InterPro" id="IPR052360">
    <property type="entry name" value="Transcr_Regulatory_Proteins"/>
</dbReference>
<dbReference type="PANTHER" id="PTHR36206">
    <property type="entry name" value="ASPERCRYPTIN BIOSYNTHESIS CLUSTER-SPECIFIC TRANSCRIPTION REGULATOR ATNN-RELATED"/>
    <property type="match status" value="1"/>
</dbReference>
<dbReference type="CDD" id="cd00067">
    <property type="entry name" value="GAL4"/>
    <property type="match status" value="1"/>
</dbReference>
<dbReference type="Pfam" id="PF00172">
    <property type="entry name" value="Zn_clus"/>
    <property type="match status" value="1"/>
</dbReference>
<dbReference type="Gene3D" id="4.10.240.10">
    <property type="entry name" value="Zn(2)-C6 fungal-type DNA-binding domain"/>
    <property type="match status" value="1"/>
</dbReference>
<keyword evidence="5" id="KW-0804">Transcription</keyword>
<dbReference type="PROSITE" id="PS00463">
    <property type="entry name" value="ZN2_CY6_FUNGAL_1"/>
    <property type="match status" value="1"/>
</dbReference>
<reference evidence="9 10" key="1">
    <citation type="journal article" date="2019" name="PLoS ONE">
        <title>Comparative genome analysis indicates high evolutionary potential of pathogenicity genes in Colletotrichum tanaceti.</title>
        <authorList>
            <person name="Lelwala R.V."/>
            <person name="Korhonen P.K."/>
            <person name="Young N.D."/>
            <person name="Scott J.B."/>
            <person name="Ades P.A."/>
            <person name="Gasser R.B."/>
            <person name="Taylor P.W.J."/>
        </authorList>
    </citation>
    <scope>NUCLEOTIDE SEQUENCE [LARGE SCALE GENOMIC DNA]</scope>
    <source>
        <strain evidence="9">BRIP57314</strain>
    </source>
</reference>
<evidence type="ECO:0000313" key="9">
    <source>
        <dbReference type="EMBL" id="TKW55312.1"/>
    </source>
</evidence>
<dbReference type="EMBL" id="PJEX01000103">
    <property type="protein sequence ID" value="TKW55312.1"/>
    <property type="molecule type" value="Genomic_DNA"/>
</dbReference>
<dbReference type="InterPro" id="IPR001138">
    <property type="entry name" value="Zn2Cys6_DnaBD"/>
</dbReference>
<dbReference type="OrthoDB" id="3598904at2759"/>
<proteinExistence type="predicted"/>
<keyword evidence="1" id="KW-0479">Metal-binding</keyword>
<evidence type="ECO:0000256" key="7">
    <source>
        <dbReference type="SAM" id="MobiDB-lite"/>
    </source>
</evidence>
<evidence type="ECO:0000256" key="1">
    <source>
        <dbReference type="ARBA" id="ARBA00022723"/>
    </source>
</evidence>
<comment type="caution">
    <text evidence="9">The sequence shown here is derived from an EMBL/GenBank/DDBJ whole genome shotgun (WGS) entry which is preliminary data.</text>
</comment>
<evidence type="ECO:0000313" key="10">
    <source>
        <dbReference type="Proteomes" id="UP000310108"/>
    </source>
</evidence>
<dbReference type="Proteomes" id="UP000310108">
    <property type="component" value="Unassembled WGS sequence"/>
</dbReference>
<dbReference type="STRING" id="1306861.A0A4U6XIV7"/>
<dbReference type="GO" id="GO:0008270">
    <property type="term" value="F:zinc ion binding"/>
    <property type="evidence" value="ECO:0007669"/>
    <property type="project" value="InterPro"/>
</dbReference>
<organism evidence="9 10">
    <name type="scientific">Colletotrichum tanaceti</name>
    <dbReference type="NCBI Taxonomy" id="1306861"/>
    <lineage>
        <taxon>Eukaryota</taxon>
        <taxon>Fungi</taxon>
        <taxon>Dikarya</taxon>
        <taxon>Ascomycota</taxon>
        <taxon>Pezizomycotina</taxon>
        <taxon>Sordariomycetes</taxon>
        <taxon>Hypocreomycetidae</taxon>
        <taxon>Glomerellales</taxon>
        <taxon>Glomerellaceae</taxon>
        <taxon>Colletotrichum</taxon>
        <taxon>Colletotrichum destructivum species complex</taxon>
    </lineage>
</organism>
<keyword evidence="10" id="KW-1185">Reference proteome</keyword>
<evidence type="ECO:0000256" key="3">
    <source>
        <dbReference type="ARBA" id="ARBA00023015"/>
    </source>
</evidence>
<dbReference type="GO" id="GO:0003677">
    <property type="term" value="F:DNA binding"/>
    <property type="evidence" value="ECO:0007669"/>
    <property type="project" value="UniProtKB-KW"/>
</dbReference>
<dbReference type="PROSITE" id="PS50048">
    <property type="entry name" value="ZN2_CY6_FUNGAL_2"/>
    <property type="match status" value="1"/>
</dbReference>
<dbReference type="AlphaFoldDB" id="A0A4U6XIV7"/>
<feature type="compositionally biased region" description="Gly residues" evidence="7">
    <location>
        <begin position="120"/>
        <end position="133"/>
    </location>
</feature>
<evidence type="ECO:0000256" key="6">
    <source>
        <dbReference type="ARBA" id="ARBA00023242"/>
    </source>
</evidence>
<dbReference type="InterPro" id="IPR036864">
    <property type="entry name" value="Zn2-C6_fun-type_DNA-bd_sf"/>
</dbReference>
<dbReference type="SUPFAM" id="SSF57701">
    <property type="entry name" value="Zn2/Cys6 DNA-binding domain"/>
    <property type="match status" value="1"/>
</dbReference>
<sequence>MDPAHAADTASTSTACPLSPRTAPSLAGSLESENSTGVDRTPIAYRPRHTRTSTPKVRTGCVTCKKRHIKCDEAKPHCMNCLKTRGLCDGYAVKPRKTRAKASSRVQVERLNPDRSCHRGAGGGGGGGGGGGSPRVLIREPDMNTLDFADDMQSVYFDDWNDLVRVSLGGAPFSRTKLWTTTMPQLARRNPALRHAAIGIGAISRAFTAQGPYIVTRNFTAIANLLQSPHYQNAIMHYCRALRLQGQADFQTASIQEAVLLSILFVAFEAMRGNRHSALQHVKFGFVLLQELLTSPDADERIWNLAPDPRQLITEVLDLHNHLDVQSRTVLSGRVKGSRSPAYELIRGLKARGHTIETYSMQIQRYTDPGEGRTAMPDAFHDADDARSWLETCQRRIAKLGPLLLNVVDDLRLDEVVDEQGIDRILEAMQTQPELLAYCEKSAASLQQWRRSLEPLYNKTLSDAADGAIDGATADNDEDDDDDDVGCRRRRRRREYLKILHLRMHYLVMFLHTLFPKYADEAAVASMTPYCREINDVVEILLREQQRDFRSAAHAFSMEFGLAWQLTVVAMTCRDPLVRENSTRILEAYPRREGLWDSVAFLAVLRKNRELEAENAKGGGTASEQWRRLCRREFIFEDAGATIIFRSLKRDADTGRWELVEEAAEFRGEADGLEWKTRPLSGAGFIMT</sequence>
<keyword evidence="4" id="KW-0238">DNA-binding</keyword>
<evidence type="ECO:0000256" key="5">
    <source>
        <dbReference type="ARBA" id="ARBA00023163"/>
    </source>
</evidence>
<feature type="compositionally biased region" description="Basic and acidic residues" evidence="7">
    <location>
        <begin position="107"/>
        <end position="117"/>
    </location>
</feature>
<feature type="region of interest" description="Disordered" evidence="7">
    <location>
        <begin position="1"/>
        <end position="55"/>
    </location>
</feature>
<evidence type="ECO:0000256" key="2">
    <source>
        <dbReference type="ARBA" id="ARBA00022833"/>
    </source>
</evidence>
<keyword evidence="6" id="KW-0539">Nucleus</keyword>